<feature type="non-terminal residue" evidence="1">
    <location>
        <position position="1"/>
    </location>
</feature>
<comment type="caution">
    <text evidence="1">The sequence shown here is derived from an EMBL/GenBank/DDBJ whole genome shotgun (WGS) entry which is preliminary data.</text>
</comment>
<organism evidence="1">
    <name type="scientific">marine sediment metagenome</name>
    <dbReference type="NCBI Taxonomy" id="412755"/>
    <lineage>
        <taxon>unclassified sequences</taxon>
        <taxon>metagenomes</taxon>
        <taxon>ecological metagenomes</taxon>
    </lineage>
</organism>
<dbReference type="Gene3D" id="3.40.228.10">
    <property type="entry name" value="Dimethylsulfoxide Reductase, domain 2"/>
    <property type="match status" value="1"/>
</dbReference>
<sequence>DLWLKPRAGSEGVLLKGLAKSLIDKGSVKQEKIPAELVSSLSQYKTVEVSRTTGIDEESLELAAEIYGLSPGNHLMNLRVKRERCKGNAHYPSDIGRLVPVAHSLRSARRTYKNDCAR</sequence>
<proteinExistence type="predicted"/>
<dbReference type="EMBL" id="BART01007938">
    <property type="protein sequence ID" value="GAG66029.1"/>
    <property type="molecule type" value="Genomic_DNA"/>
</dbReference>
<dbReference type="AlphaFoldDB" id="X0Z9W0"/>
<name>X0Z9W0_9ZZZZ</name>
<evidence type="ECO:0000313" key="1">
    <source>
        <dbReference type="EMBL" id="GAG66029.1"/>
    </source>
</evidence>
<accession>X0Z9W0</accession>
<protein>
    <submittedName>
        <fullName evidence="1">Uncharacterized protein</fullName>
    </submittedName>
</protein>
<dbReference type="SUPFAM" id="SSF53706">
    <property type="entry name" value="Formate dehydrogenase/DMSO reductase, domains 1-3"/>
    <property type="match status" value="1"/>
</dbReference>
<reference evidence="1" key="1">
    <citation type="journal article" date="2014" name="Front. Microbiol.">
        <title>High frequency of phylogenetically diverse reductive dehalogenase-homologous genes in deep subseafloor sedimentary metagenomes.</title>
        <authorList>
            <person name="Kawai M."/>
            <person name="Futagami T."/>
            <person name="Toyoda A."/>
            <person name="Takaki Y."/>
            <person name="Nishi S."/>
            <person name="Hori S."/>
            <person name="Arai W."/>
            <person name="Tsubouchi T."/>
            <person name="Morono Y."/>
            <person name="Uchiyama I."/>
            <person name="Ito T."/>
            <person name="Fujiyama A."/>
            <person name="Inagaki F."/>
            <person name="Takami H."/>
        </authorList>
    </citation>
    <scope>NUCLEOTIDE SEQUENCE</scope>
    <source>
        <strain evidence="1">Expedition CK06-06</strain>
    </source>
</reference>
<gene>
    <name evidence="1" type="ORF">S01H4_17952</name>
</gene>